<evidence type="ECO:0000256" key="1">
    <source>
        <dbReference type="SAM" id="SignalP"/>
    </source>
</evidence>
<dbReference type="EMBL" id="SPPA01000029">
    <property type="protein sequence ID" value="TFV08178.1"/>
    <property type="molecule type" value="Genomic_DNA"/>
</dbReference>
<feature type="chain" id="PRO_5021281289" evidence="1">
    <location>
        <begin position="23"/>
        <end position="166"/>
    </location>
</feature>
<evidence type="ECO:0000313" key="3">
    <source>
        <dbReference type="Proteomes" id="UP000297396"/>
    </source>
</evidence>
<name>A0A4Y9JRJ1_9PAST</name>
<organism evidence="2 3">
    <name type="scientific">Muribacter muris</name>
    <dbReference type="NCBI Taxonomy" id="67855"/>
    <lineage>
        <taxon>Bacteria</taxon>
        <taxon>Pseudomonadati</taxon>
        <taxon>Pseudomonadota</taxon>
        <taxon>Gammaproteobacteria</taxon>
        <taxon>Pasteurellales</taxon>
        <taxon>Pasteurellaceae</taxon>
        <taxon>Muribacter</taxon>
    </lineage>
</organism>
<evidence type="ECO:0000313" key="2">
    <source>
        <dbReference type="EMBL" id="TFV08178.1"/>
    </source>
</evidence>
<sequence length="166" mass="19056">MKLTKATMLLSALIGGSSSVQATESLLPNVNHTIEQIQALTAQRSSIELIFQNVVSLAEDIEKINTDIAKSIGKVTPREFNYLRLINHSISFAFQYLKQHYQPEIFAHYQKEFRLLSNSKNRFENQLKHIRENLYGVEIVSVKDLSLSERELNEMMVALSQMKHHP</sequence>
<keyword evidence="1" id="KW-0732">Signal</keyword>
<protein>
    <submittedName>
        <fullName evidence="2">Uncharacterized protein</fullName>
    </submittedName>
</protein>
<proteinExistence type="predicted"/>
<reference evidence="2 3" key="1">
    <citation type="submission" date="2019-03" db="EMBL/GenBank/DDBJ databases">
        <title>Diversity of the mouse oral microbiome.</title>
        <authorList>
            <person name="Joseph S."/>
            <person name="Aduse-Opoku J."/>
            <person name="Curtis M."/>
            <person name="Wade W."/>
            <person name="Hashim A."/>
        </authorList>
    </citation>
    <scope>NUCLEOTIDE SEQUENCE [LARGE SCALE GENOMIC DNA]</scope>
    <source>
        <strain evidence="2 3">WT12</strain>
    </source>
</reference>
<dbReference type="Proteomes" id="UP000297396">
    <property type="component" value="Unassembled WGS sequence"/>
</dbReference>
<dbReference type="RefSeq" id="WP_135058361.1">
    <property type="nucleotide sequence ID" value="NZ_JADGLC010000029.1"/>
</dbReference>
<accession>A0A4Y9JRJ1</accession>
<comment type="caution">
    <text evidence="2">The sequence shown here is derived from an EMBL/GenBank/DDBJ whole genome shotgun (WGS) entry which is preliminary data.</text>
</comment>
<feature type="signal peptide" evidence="1">
    <location>
        <begin position="1"/>
        <end position="22"/>
    </location>
</feature>
<gene>
    <name evidence="2" type="ORF">E4T80_10990</name>
</gene>
<dbReference type="AlphaFoldDB" id="A0A4Y9JRJ1"/>